<dbReference type="EMBL" id="CAMXCT030004212">
    <property type="protein sequence ID" value="CAL4795450.1"/>
    <property type="molecule type" value="Genomic_DNA"/>
</dbReference>
<evidence type="ECO:0000313" key="2">
    <source>
        <dbReference type="EMBL" id="CAI4008138.1"/>
    </source>
</evidence>
<protein>
    <submittedName>
        <fullName evidence="2">Uncharacterized protein</fullName>
    </submittedName>
</protein>
<keyword evidence="4" id="KW-1185">Reference proteome</keyword>
<sequence>MIPDAVASALFELVQGGNKKQLLEELRIDYEKWCMESGVPHAARASRKLFTLDVITPSTTAYAHISQKILKGAAARMIVFWMALILEKIASQPGASVPDKASFRSNEPVEKLKKAYFQWRRAATFLANKSLEEQQLLWPVYPKSHQMEHLFLDWVPMAGNCLYYGLMLDEDLMGKLKQILSHTHTRTMSTAALYHYATAVSLHWFGRTALGT</sequence>
<dbReference type="EMBL" id="CAMXCT010002136">
    <property type="protein sequence ID" value="CAI3995947.1"/>
    <property type="molecule type" value="Genomic_DNA"/>
</dbReference>
<evidence type="ECO:0000313" key="3">
    <source>
        <dbReference type="EMBL" id="CAL4783259.1"/>
    </source>
</evidence>
<evidence type="ECO:0000313" key="4">
    <source>
        <dbReference type="Proteomes" id="UP001152797"/>
    </source>
</evidence>
<dbReference type="Proteomes" id="UP001152797">
    <property type="component" value="Unassembled WGS sequence"/>
</dbReference>
<proteinExistence type="predicted"/>
<dbReference type="OrthoDB" id="420251at2759"/>
<reference evidence="2" key="1">
    <citation type="submission" date="2022-10" db="EMBL/GenBank/DDBJ databases">
        <authorList>
            <person name="Chen Y."/>
            <person name="Dougan E. K."/>
            <person name="Chan C."/>
            <person name="Rhodes N."/>
            <person name="Thang M."/>
        </authorList>
    </citation>
    <scope>NUCLEOTIDE SEQUENCE</scope>
</reference>
<dbReference type="EMBL" id="CAMXCT030002136">
    <property type="protein sequence ID" value="CAL4783259.1"/>
    <property type="molecule type" value="Genomic_DNA"/>
</dbReference>
<dbReference type="EMBL" id="CAMXCT020002136">
    <property type="protein sequence ID" value="CAL1149322.1"/>
    <property type="molecule type" value="Genomic_DNA"/>
</dbReference>
<evidence type="ECO:0000313" key="1">
    <source>
        <dbReference type="EMBL" id="CAI3995947.1"/>
    </source>
</evidence>
<dbReference type="EMBL" id="CAMXCT010004212">
    <property type="protein sequence ID" value="CAI4008138.1"/>
    <property type="molecule type" value="Genomic_DNA"/>
</dbReference>
<organism evidence="2">
    <name type="scientific">Cladocopium goreaui</name>
    <dbReference type="NCBI Taxonomy" id="2562237"/>
    <lineage>
        <taxon>Eukaryota</taxon>
        <taxon>Sar</taxon>
        <taxon>Alveolata</taxon>
        <taxon>Dinophyceae</taxon>
        <taxon>Suessiales</taxon>
        <taxon>Symbiodiniaceae</taxon>
        <taxon>Cladocopium</taxon>
    </lineage>
</organism>
<dbReference type="EMBL" id="CAMXCT020004212">
    <property type="protein sequence ID" value="CAL1161513.1"/>
    <property type="molecule type" value="Genomic_DNA"/>
</dbReference>
<gene>
    <name evidence="1" type="ORF">C1SCF055_LOCUS22467</name>
    <name evidence="2" type="ORF">C1SCF055_LOCUS33608</name>
</gene>
<accession>A0A9P1DDT5</accession>
<reference evidence="3 4" key="2">
    <citation type="submission" date="2024-05" db="EMBL/GenBank/DDBJ databases">
        <authorList>
            <person name="Chen Y."/>
            <person name="Shah S."/>
            <person name="Dougan E. K."/>
            <person name="Thang M."/>
            <person name="Chan C."/>
        </authorList>
    </citation>
    <scope>NUCLEOTIDE SEQUENCE [LARGE SCALE GENOMIC DNA]</scope>
</reference>
<dbReference type="AlphaFoldDB" id="A0A9P1DDT5"/>
<comment type="caution">
    <text evidence="2">The sequence shown here is derived from an EMBL/GenBank/DDBJ whole genome shotgun (WGS) entry which is preliminary data.</text>
</comment>
<name>A0A9P1DDT5_9DINO</name>